<proteinExistence type="predicted"/>
<dbReference type="Proteomes" id="UP000593566">
    <property type="component" value="Unassembled WGS sequence"/>
</dbReference>
<evidence type="ECO:0000313" key="2">
    <source>
        <dbReference type="Proteomes" id="UP000593566"/>
    </source>
</evidence>
<dbReference type="Gene3D" id="3.40.50.300">
    <property type="entry name" value="P-loop containing nucleotide triphosphate hydrolases"/>
    <property type="match status" value="1"/>
</dbReference>
<name>A0A8H6CLI3_9LECA</name>
<organism evidence="1 2">
    <name type="scientific">Letharia lupina</name>
    <dbReference type="NCBI Taxonomy" id="560253"/>
    <lineage>
        <taxon>Eukaryota</taxon>
        <taxon>Fungi</taxon>
        <taxon>Dikarya</taxon>
        <taxon>Ascomycota</taxon>
        <taxon>Pezizomycotina</taxon>
        <taxon>Lecanoromycetes</taxon>
        <taxon>OSLEUM clade</taxon>
        <taxon>Lecanoromycetidae</taxon>
        <taxon>Lecanorales</taxon>
        <taxon>Lecanorineae</taxon>
        <taxon>Parmeliaceae</taxon>
        <taxon>Letharia</taxon>
    </lineage>
</organism>
<keyword evidence="2" id="KW-1185">Reference proteome</keyword>
<sequence length="378" mass="43130">MPVGMFMICYGPRSNATSSLITQHDQNIKKLGSSIFWIGEGTGFARQNDKRICRQDTLAKVMWSNKDIVGVLDPGSEMLREVQKGFHIILRLRKDERTEISITCFFEEAPVTAIGEVVPLHSAEIKGYSCDGIHANHTDMTKFPNRKDRGYDAILGELLRWKKTAHRVTMIEPHSARYWGIFWLDGRSVTTAEQGIIDIGRQCGIAESNSTSVKSWLACKIQRWLLIIDNADNTDIDYSKYMLFSKRGDILLTTRNSECAAYETVGSKLFDCCEPELARELLSKVTYIPESRWKEKEKAAVTVIQNSGSHTLAIVQAGAFVRKDLCSLEEHPIIFQKQNEQLLRFHSEANTLQLEYLTCKEFWLKEDTSEDIREKFSD</sequence>
<evidence type="ECO:0000313" key="1">
    <source>
        <dbReference type="EMBL" id="KAF6225459.1"/>
    </source>
</evidence>
<reference evidence="1 2" key="1">
    <citation type="journal article" date="2020" name="Genomics">
        <title>Complete, high-quality genomes from long-read metagenomic sequencing of two wolf lichen thalli reveals enigmatic genome architecture.</title>
        <authorList>
            <person name="McKenzie S.K."/>
            <person name="Walston R.F."/>
            <person name="Allen J.L."/>
        </authorList>
    </citation>
    <scope>NUCLEOTIDE SEQUENCE [LARGE SCALE GENOMIC DNA]</scope>
    <source>
        <strain evidence="1">WasteWater1</strain>
    </source>
</reference>
<protein>
    <submittedName>
        <fullName evidence="1">Uncharacterized protein</fullName>
    </submittedName>
</protein>
<dbReference type="RefSeq" id="XP_037154168.1">
    <property type="nucleotide sequence ID" value="XM_037300320.1"/>
</dbReference>
<dbReference type="EMBL" id="JACCJB010000007">
    <property type="protein sequence ID" value="KAF6225459.1"/>
    <property type="molecule type" value="Genomic_DNA"/>
</dbReference>
<dbReference type="GeneID" id="59337854"/>
<dbReference type="SUPFAM" id="SSF52540">
    <property type="entry name" value="P-loop containing nucleoside triphosphate hydrolases"/>
    <property type="match status" value="1"/>
</dbReference>
<accession>A0A8H6CLI3</accession>
<dbReference type="AlphaFoldDB" id="A0A8H6CLI3"/>
<gene>
    <name evidence="1" type="ORF">HO133_009459</name>
</gene>
<comment type="caution">
    <text evidence="1">The sequence shown here is derived from an EMBL/GenBank/DDBJ whole genome shotgun (WGS) entry which is preliminary data.</text>
</comment>
<dbReference type="InterPro" id="IPR027417">
    <property type="entry name" value="P-loop_NTPase"/>
</dbReference>